<comment type="caution">
    <text evidence="1">The sequence shown here is derived from an EMBL/GenBank/DDBJ whole genome shotgun (WGS) entry which is preliminary data.</text>
</comment>
<evidence type="ECO:0000313" key="2">
    <source>
        <dbReference type="Proteomes" id="UP001597399"/>
    </source>
</evidence>
<dbReference type="Proteomes" id="UP001597399">
    <property type="component" value="Unassembled WGS sequence"/>
</dbReference>
<keyword evidence="2" id="KW-1185">Reference proteome</keyword>
<evidence type="ECO:0000313" key="1">
    <source>
        <dbReference type="EMBL" id="MFD2692988.1"/>
    </source>
</evidence>
<name>A0ABW5S0J7_9BACL</name>
<proteinExistence type="predicted"/>
<sequence>MQIPQIRTVITTSHSMKNTYNQLSALEQEKRAMQYHADQIYFHYNSESKDNLSQIEITITGLDHQIRQIRNQQAAPFSDQVTVSRAAYRLYTNSVN</sequence>
<dbReference type="EMBL" id="JBHUMQ010000013">
    <property type="protein sequence ID" value="MFD2692988.1"/>
    <property type="molecule type" value="Genomic_DNA"/>
</dbReference>
<accession>A0ABW5S0J7</accession>
<reference evidence="2" key="1">
    <citation type="journal article" date="2019" name="Int. J. Syst. Evol. Microbiol.">
        <title>The Global Catalogue of Microorganisms (GCM) 10K type strain sequencing project: providing services to taxonomists for standard genome sequencing and annotation.</title>
        <authorList>
            <consortium name="The Broad Institute Genomics Platform"/>
            <consortium name="The Broad Institute Genome Sequencing Center for Infectious Disease"/>
            <person name="Wu L."/>
            <person name="Ma J."/>
        </authorList>
    </citation>
    <scope>NUCLEOTIDE SEQUENCE [LARGE SCALE GENOMIC DNA]</scope>
    <source>
        <strain evidence="2">TISTR 2466</strain>
    </source>
</reference>
<gene>
    <name evidence="1" type="ORF">ACFSUE_04985</name>
</gene>
<organism evidence="1 2">
    <name type="scientific">Sporolactobacillus shoreicorticis</name>
    <dbReference type="NCBI Taxonomy" id="1923877"/>
    <lineage>
        <taxon>Bacteria</taxon>
        <taxon>Bacillati</taxon>
        <taxon>Bacillota</taxon>
        <taxon>Bacilli</taxon>
        <taxon>Bacillales</taxon>
        <taxon>Sporolactobacillaceae</taxon>
        <taxon>Sporolactobacillus</taxon>
    </lineage>
</organism>
<dbReference type="RefSeq" id="WP_253063213.1">
    <property type="nucleotide sequence ID" value="NZ_JAMXWM010000019.1"/>
</dbReference>
<protein>
    <submittedName>
        <fullName evidence="1">Uncharacterized protein</fullName>
    </submittedName>
</protein>